<keyword evidence="3" id="KW-0813">Transport</keyword>
<dbReference type="GO" id="GO:0006508">
    <property type="term" value="P:proteolysis"/>
    <property type="evidence" value="ECO:0007669"/>
    <property type="project" value="UniProtKB-KW"/>
</dbReference>
<keyword evidence="5" id="KW-0812">Transmembrane</keyword>
<dbReference type="PANTHER" id="PTHR30026:SF20">
    <property type="entry name" value="OUTER MEMBRANE PROTEIN TOLC"/>
    <property type="match status" value="1"/>
</dbReference>
<evidence type="ECO:0000256" key="5">
    <source>
        <dbReference type="ARBA" id="ARBA00022692"/>
    </source>
</evidence>
<dbReference type="GO" id="GO:0009279">
    <property type="term" value="C:cell outer membrane"/>
    <property type="evidence" value="ECO:0007669"/>
    <property type="project" value="UniProtKB-SubCell"/>
</dbReference>
<dbReference type="Pfam" id="PF02321">
    <property type="entry name" value="OEP"/>
    <property type="match status" value="2"/>
</dbReference>
<keyword evidence="10" id="KW-0378">Hydrolase</keyword>
<sequence length="500" mass="52906">MRAALHLSIRRTVLPWLAGLAALALAPAAPAAPTRQPAPAHAPAAPVPAGPASSGLASPASASSTPASAASGLGLDSAWQLAKAHDPSYQAALSERDAGQANRALGRAPLLPQISASIGRNKTTGTLESPSSSGGVVSTDLDYIARTNQIQLSQSLFDWSKIAGMRQGNARADYSLALFDTKARDTATRLVSRYLQTLLSRQNVTLAENRLAADEQNIDIARRRYQGGEGTVTDVEEATSRRDLSRADLIQARDALVVARRELQEMTGAPVLAIHDLAPDFRPRPLDPPALESWLARAQAANADVQAGQQSLRVADREVDKAFGGHLPTVGGVAYRSVNQSDSISTLNQESYLTAAGVQISVPIFSGGQTQAQVRQARHNRDQTGHQLEATREKVAVDTTRQYQGVVSGAERIAALETAVNTSAQALEAMRKSYIGGTRSITDILDAQDQLYKAQRDLIQARLQYVNARIGLDAVAGALDDAAIAAAARTWFGSAAVPLD</sequence>
<dbReference type="Proteomes" id="UP000541136">
    <property type="component" value="Unassembled WGS sequence"/>
</dbReference>
<dbReference type="InterPro" id="IPR010130">
    <property type="entry name" value="T1SS_OMP_TolC"/>
</dbReference>
<name>A0A7W9TP27_CASDE</name>
<dbReference type="PROSITE" id="PS51318">
    <property type="entry name" value="TAT"/>
    <property type="match status" value="1"/>
</dbReference>
<dbReference type="GO" id="GO:0008233">
    <property type="term" value="F:peptidase activity"/>
    <property type="evidence" value="ECO:0007669"/>
    <property type="project" value="UniProtKB-KW"/>
</dbReference>
<organism evidence="10 11">
    <name type="scientific">Castellaniella defragrans</name>
    <name type="common">Alcaligenes defragrans</name>
    <dbReference type="NCBI Taxonomy" id="75697"/>
    <lineage>
        <taxon>Bacteria</taxon>
        <taxon>Pseudomonadati</taxon>
        <taxon>Pseudomonadota</taxon>
        <taxon>Betaproteobacteria</taxon>
        <taxon>Burkholderiales</taxon>
        <taxon>Alcaligenaceae</taxon>
        <taxon>Castellaniella</taxon>
    </lineage>
</organism>
<evidence type="ECO:0000313" key="10">
    <source>
        <dbReference type="EMBL" id="MBB6084089.1"/>
    </source>
</evidence>
<dbReference type="GO" id="GO:1990281">
    <property type="term" value="C:efflux pump complex"/>
    <property type="evidence" value="ECO:0007669"/>
    <property type="project" value="TreeGrafter"/>
</dbReference>
<dbReference type="EMBL" id="JACHIB010000011">
    <property type="protein sequence ID" value="MBB6084089.1"/>
    <property type="molecule type" value="Genomic_DNA"/>
</dbReference>
<protein>
    <submittedName>
        <fullName evidence="10">Protease secretion system outer membrane protein</fullName>
    </submittedName>
</protein>
<keyword evidence="7" id="KW-0998">Cell outer membrane</keyword>
<accession>A0A7W9TP27</accession>
<evidence type="ECO:0000256" key="3">
    <source>
        <dbReference type="ARBA" id="ARBA00022448"/>
    </source>
</evidence>
<feature type="region of interest" description="Disordered" evidence="8">
    <location>
        <begin position="32"/>
        <end position="69"/>
    </location>
</feature>
<dbReference type="InterPro" id="IPR006311">
    <property type="entry name" value="TAT_signal"/>
</dbReference>
<dbReference type="Gene3D" id="1.20.1600.10">
    <property type="entry name" value="Outer membrane efflux proteins (OEP)"/>
    <property type="match status" value="1"/>
</dbReference>
<feature type="compositionally biased region" description="Low complexity" evidence="8">
    <location>
        <begin position="32"/>
        <end position="44"/>
    </location>
</feature>
<evidence type="ECO:0000256" key="9">
    <source>
        <dbReference type="SAM" id="SignalP"/>
    </source>
</evidence>
<keyword evidence="6" id="KW-0472">Membrane</keyword>
<dbReference type="PANTHER" id="PTHR30026">
    <property type="entry name" value="OUTER MEMBRANE PROTEIN TOLC"/>
    <property type="match status" value="1"/>
</dbReference>
<evidence type="ECO:0000313" key="11">
    <source>
        <dbReference type="Proteomes" id="UP000541136"/>
    </source>
</evidence>
<evidence type="ECO:0000256" key="2">
    <source>
        <dbReference type="ARBA" id="ARBA00007613"/>
    </source>
</evidence>
<dbReference type="AlphaFoldDB" id="A0A7W9TP27"/>
<dbReference type="NCBIfam" id="TIGR01844">
    <property type="entry name" value="type_I_sec_TolC"/>
    <property type="match status" value="1"/>
</dbReference>
<feature type="signal peptide" evidence="9">
    <location>
        <begin position="1"/>
        <end position="31"/>
    </location>
</feature>
<dbReference type="GO" id="GO:0015288">
    <property type="term" value="F:porin activity"/>
    <property type="evidence" value="ECO:0007669"/>
    <property type="project" value="TreeGrafter"/>
</dbReference>
<dbReference type="GO" id="GO:0015562">
    <property type="term" value="F:efflux transmembrane transporter activity"/>
    <property type="evidence" value="ECO:0007669"/>
    <property type="project" value="InterPro"/>
</dbReference>
<dbReference type="InterPro" id="IPR051906">
    <property type="entry name" value="TolC-like"/>
</dbReference>
<feature type="chain" id="PRO_5030894122" evidence="9">
    <location>
        <begin position="32"/>
        <end position="500"/>
    </location>
</feature>
<comment type="caution">
    <text evidence="10">The sequence shown here is derived from an EMBL/GenBank/DDBJ whole genome shotgun (WGS) entry which is preliminary data.</text>
</comment>
<evidence type="ECO:0000256" key="7">
    <source>
        <dbReference type="ARBA" id="ARBA00023237"/>
    </source>
</evidence>
<evidence type="ECO:0000256" key="4">
    <source>
        <dbReference type="ARBA" id="ARBA00022452"/>
    </source>
</evidence>
<evidence type="ECO:0000256" key="8">
    <source>
        <dbReference type="SAM" id="MobiDB-lite"/>
    </source>
</evidence>
<gene>
    <name evidence="10" type="ORF">HNR28_002134</name>
</gene>
<dbReference type="InterPro" id="IPR003423">
    <property type="entry name" value="OMP_efflux"/>
</dbReference>
<dbReference type="SUPFAM" id="SSF56954">
    <property type="entry name" value="Outer membrane efflux proteins (OEP)"/>
    <property type="match status" value="1"/>
</dbReference>
<evidence type="ECO:0000256" key="1">
    <source>
        <dbReference type="ARBA" id="ARBA00004442"/>
    </source>
</evidence>
<keyword evidence="4" id="KW-1134">Transmembrane beta strand</keyword>
<feature type="compositionally biased region" description="Low complexity" evidence="8">
    <location>
        <begin position="50"/>
        <end position="69"/>
    </location>
</feature>
<keyword evidence="10" id="KW-0645">Protease</keyword>
<dbReference type="RefSeq" id="WP_184142859.1">
    <property type="nucleotide sequence ID" value="NZ_JACHIB010000011.1"/>
</dbReference>
<proteinExistence type="inferred from homology"/>
<comment type="subcellular location">
    <subcellularLocation>
        <location evidence="1">Cell outer membrane</location>
    </subcellularLocation>
</comment>
<comment type="similarity">
    <text evidence="2">Belongs to the outer membrane factor (OMF) (TC 1.B.17) family.</text>
</comment>
<keyword evidence="9" id="KW-0732">Signal</keyword>
<evidence type="ECO:0000256" key="6">
    <source>
        <dbReference type="ARBA" id="ARBA00023136"/>
    </source>
</evidence>
<reference evidence="10 11" key="1">
    <citation type="submission" date="2020-08" db="EMBL/GenBank/DDBJ databases">
        <title>Genomic Encyclopedia of Type Strains, Phase IV (KMG-IV): sequencing the most valuable type-strain genomes for metagenomic binning, comparative biology and taxonomic classification.</title>
        <authorList>
            <person name="Goeker M."/>
        </authorList>
    </citation>
    <scope>NUCLEOTIDE SEQUENCE [LARGE SCALE GENOMIC DNA]</scope>
    <source>
        <strain evidence="10 11">DSM 12141</strain>
    </source>
</reference>